<dbReference type="FunFam" id="3.30.420.10:FF:000031">
    <property type="entry name" value="RNA exonuclease 1"/>
    <property type="match status" value="1"/>
</dbReference>
<comment type="subcellular location">
    <subcellularLocation>
        <location evidence="1">Nucleus</location>
    </subcellularLocation>
</comment>
<evidence type="ECO:0000256" key="2">
    <source>
        <dbReference type="ARBA" id="ARBA00006357"/>
    </source>
</evidence>
<gene>
    <name evidence="8" type="ORF">WA026_015431</name>
</gene>
<evidence type="ECO:0000256" key="3">
    <source>
        <dbReference type="ARBA" id="ARBA00022722"/>
    </source>
</evidence>
<evidence type="ECO:0000313" key="8">
    <source>
        <dbReference type="EMBL" id="KAK9881305.1"/>
    </source>
</evidence>
<dbReference type="AlphaFoldDB" id="A0AAW1UFM7"/>
<evidence type="ECO:0000256" key="5">
    <source>
        <dbReference type="ARBA" id="ARBA00022839"/>
    </source>
</evidence>
<dbReference type="Proteomes" id="UP001431783">
    <property type="component" value="Unassembled WGS sequence"/>
</dbReference>
<feature type="domain" description="Exonuclease" evidence="7">
    <location>
        <begin position="190"/>
        <end position="350"/>
    </location>
</feature>
<dbReference type="CDD" id="cd06145">
    <property type="entry name" value="REX1_like"/>
    <property type="match status" value="1"/>
</dbReference>
<keyword evidence="4" id="KW-0378">Hydrolase</keyword>
<dbReference type="SMART" id="SM00479">
    <property type="entry name" value="EXOIII"/>
    <property type="match status" value="1"/>
</dbReference>
<dbReference type="GO" id="GO:0004527">
    <property type="term" value="F:exonuclease activity"/>
    <property type="evidence" value="ECO:0007669"/>
    <property type="project" value="UniProtKB-KW"/>
</dbReference>
<dbReference type="PANTHER" id="PTHR12801:SF115">
    <property type="entry name" value="FI18136P1-RELATED"/>
    <property type="match status" value="1"/>
</dbReference>
<dbReference type="InterPro" id="IPR047021">
    <property type="entry name" value="REXO1/3/4-like"/>
</dbReference>
<dbReference type="InterPro" id="IPR012337">
    <property type="entry name" value="RNaseH-like_sf"/>
</dbReference>
<evidence type="ECO:0000313" key="9">
    <source>
        <dbReference type="Proteomes" id="UP001431783"/>
    </source>
</evidence>
<proteinExistence type="inferred from homology"/>
<dbReference type="GO" id="GO:0010629">
    <property type="term" value="P:negative regulation of gene expression"/>
    <property type="evidence" value="ECO:0007669"/>
    <property type="project" value="UniProtKB-ARBA"/>
</dbReference>
<comment type="similarity">
    <text evidence="2">Belongs to the REXO1/REXO3 family.</text>
</comment>
<dbReference type="Gene3D" id="3.30.420.10">
    <property type="entry name" value="Ribonuclease H-like superfamily/Ribonuclease H"/>
    <property type="match status" value="1"/>
</dbReference>
<dbReference type="GO" id="GO:0003676">
    <property type="term" value="F:nucleic acid binding"/>
    <property type="evidence" value="ECO:0007669"/>
    <property type="project" value="InterPro"/>
</dbReference>
<organism evidence="8 9">
    <name type="scientific">Henosepilachna vigintioctopunctata</name>
    <dbReference type="NCBI Taxonomy" id="420089"/>
    <lineage>
        <taxon>Eukaryota</taxon>
        <taxon>Metazoa</taxon>
        <taxon>Ecdysozoa</taxon>
        <taxon>Arthropoda</taxon>
        <taxon>Hexapoda</taxon>
        <taxon>Insecta</taxon>
        <taxon>Pterygota</taxon>
        <taxon>Neoptera</taxon>
        <taxon>Endopterygota</taxon>
        <taxon>Coleoptera</taxon>
        <taxon>Polyphaga</taxon>
        <taxon>Cucujiformia</taxon>
        <taxon>Coccinelloidea</taxon>
        <taxon>Coccinellidae</taxon>
        <taxon>Epilachninae</taxon>
        <taxon>Epilachnini</taxon>
        <taxon>Henosepilachna</taxon>
    </lineage>
</organism>
<accession>A0AAW1UFM7</accession>
<reference evidence="8 9" key="1">
    <citation type="submission" date="2023-03" db="EMBL/GenBank/DDBJ databases">
        <title>Genome insight into feeding habits of ladybird beetles.</title>
        <authorList>
            <person name="Li H.-S."/>
            <person name="Huang Y.-H."/>
            <person name="Pang H."/>
        </authorList>
    </citation>
    <scope>NUCLEOTIDE SEQUENCE [LARGE SCALE GENOMIC DNA]</scope>
    <source>
        <strain evidence="8">SYSU_2023b</strain>
        <tissue evidence="8">Whole body</tissue>
    </source>
</reference>
<keyword evidence="6" id="KW-0539">Nucleus</keyword>
<protein>
    <recommendedName>
        <fullName evidence="7">Exonuclease domain-containing protein</fullName>
    </recommendedName>
</protein>
<dbReference type="SUPFAM" id="SSF53098">
    <property type="entry name" value="Ribonuclease H-like"/>
    <property type="match status" value="1"/>
</dbReference>
<dbReference type="EMBL" id="JARQZJ010000068">
    <property type="protein sequence ID" value="KAK9881305.1"/>
    <property type="molecule type" value="Genomic_DNA"/>
</dbReference>
<keyword evidence="9" id="KW-1185">Reference proteome</keyword>
<evidence type="ECO:0000256" key="4">
    <source>
        <dbReference type="ARBA" id="ARBA00022801"/>
    </source>
</evidence>
<dbReference type="InterPro" id="IPR034922">
    <property type="entry name" value="REX1-like_exo"/>
</dbReference>
<dbReference type="PANTHER" id="PTHR12801">
    <property type="entry name" value="RNA EXONUCLEASE REXO1 / RECO3 FAMILY MEMBER-RELATED"/>
    <property type="match status" value="1"/>
</dbReference>
<evidence type="ECO:0000256" key="1">
    <source>
        <dbReference type="ARBA" id="ARBA00004123"/>
    </source>
</evidence>
<dbReference type="GO" id="GO:0005634">
    <property type="term" value="C:nucleus"/>
    <property type="evidence" value="ECO:0007669"/>
    <property type="project" value="UniProtKB-SubCell"/>
</dbReference>
<name>A0AAW1UFM7_9CUCU</name>
<dbReference type="InterPro" id="IPR013520">
    <property type="entry name" value="Ribonucl_H"/>
</dbReference>
<dbReference type="InterPro" id="IPR036397">
    <property type="entry name" value="RNaseH_sf"/>
</dbReference>
<keyword evidence="5" id="KW-0269">Exonuclease</keyword>
<evidence type="ECO:0000256" key="6">
    <source>
        <dbReference type="ARBA" id="ARBA00023242"/>
    </source>
</evidence>
<comment type="caution">
    <text evidence="8">The sequence shown here is derived from an EMBL/GenBank/DDBJ whole genome shotgun (WGS) entry which is preliminary data.</text>
</comment>
<evidence type="ECO:0000259" key="7">
    <source>
        <dbReference type="SMART" id="SM00479"/>
    </source>
</evidence>
<keyword evidence="3" id="KW-0540">Nuclease</keyword>
<sequence length="364" mass="41816">MENRMHSITEIRTQMSGSNNLSCVPTRNEFGQIHLDEQEFLEKVRTYVLAPEELYTLGFPVEFCGRVRILHSPFPFASYDQNKNKKQERTNNACKSKFEQNCARCGCSFFFPCTQYLPQDKCSYHFGKLKYQSGEGNMDSVFTCCGKPFNAKGCSVGQFHVWSGLENGVNDNLRGFVKTQRTINNWIEPGIYSLDCEMCYTINGMELCRVTVVGIDGGLLYSTFVKPEYQVVDFNTRFSGVTERDVTLNGITLPEFQRDLLSFINEGTILVGHSIHNDLRALKILHRNIVDISLIFPHHLDYPYRYSLKQLTLNCLHKHIQSSDYGHDPYEDALSSMELLMWSIVQDLLKKRTTITSGTRCDYQ</sequence>